<dbReference type="Gene3D" id="2.60.40.10">
    <property type="entry name" value="Immunoglobulins"/>
    <property type="match status" value="2"/>
</dbReference>
<evidence type="ECO:0000259" key="2">
    <source>
        <dbReference type="SMART" id="SM00642"/>
    </source>
</evidence>
<reference evidence="3 4" key="1">
    <citation type="submission" date="2020-11" db="EMBL/GenBank/DDBJ databases">
        <title>Carbohydrate-dependent, anaerobic sulfur respiration: A novel catabolism in halophilic archaea.</title>
        <authorList>
            <person name="Sorokin D.Y."/>
            <person name="Messina E."/>
            <person name="Smedile F."/>
            <person name="La Cono V."/>
            <person name="Hallsworth J.E."/>
            <person name="Yakimov M.M."/>
        </authorList>
    </citation>
    <scope>NUCLEOTIDE SEQUENCE [LARGE SCALE GENOMIC DNA]</scope>
    <source>
        <strain evidence="3 4">HSR-Est</strain>
    </source>
</reference>
<organism evidence="3 4">
    <name type="scientific">Halapricum desulfuricans</name>
    <dbReference type="NCBI Taxonomy" id="2841257"/>
    <lineage>
        <taxon>Archaea</taxon>
        <taxon>Methanobacteriati</taxon>
        <taxon>Methanobacteriota</taxon>
        <taxon>Stenosarchaea group</taxon>
        <taxon>Halobacteria</taxon>
        <taxon>Halobacteriales</taxon>
        <taxon>Haloarculaceae</taxon>
        <taxon>Halapricum</taxon>
    </lineage>
</organism>
<feature type="domain" description="Glycosyl hydrolase family 13 catalytic" evidence="2">
    <location>
        <begin position="271"/>
        <end position="607"/>
    </location>
</feature>
<dbReference type="Gene3D" id="3.20.20.80">
    <property type="entry name" value="Glycosidases"/>
    <property type="match status" value="1"/>
</dbReference>
<dbReference type="InterPro" id="IPR006047">
    <property type="entry name" value="GH13_cat_dom"/>
</dbReference>
<evidence type="ECO:0000313" key="3">
    <source>
        <dbReference type="EMBL" id="QSG15105.1"/>
    </source>
</evidence>
<gene>
    <name evidence="3" type="primary">amyA7</name>
    <name evidence="3" type="ORF">HSEST_1576</name>
</gene>
<dbReference type="SUPFAM" id="SSF49344">
    <property type="entry name" value="CBD9-like"/>
    <property type="match status" value="3"/>
</dbReference>
<evidence type="ECO:0000313" key="4">
    <source>
        <dbReference type="Proteomes" id="UP000663292"/>
    </source>
</evidence>
<protein>
    <submittedName>
        <fullName evidence="3">Glycosidase</fullName>
    </submittedName>
</protein>
<dbReference type="Proteomes" id="UP000663292">
    <property type="component" value="Chromosome"/>
</dbReference>
<dbReference type="Pfam" id="PF22352">
    <property type="entry name" value="K319L-like_PKD"/>
    <property type="match status" value="2"/>
</dbReference>
<dbReference type="SUPFAM" id="SSF51445">
    <property type="entry name" value="(Trans)glycosidases"/>
    <property type="match status" value="1"/>
</dbReference>
<dbReference type="InterPro" id="IPR013783">
    <property type="entry name" value="Ig-like_fold"/>
</dbReference>
<dbReference type="GO" id="GO:0005975">
    <property type="term" value="P:carbohydrate metabolic process"/>
    <property type="evidence" value="ECO:0007669"/>
    <property type="project" value="InterPro"/>
</dbReference>
<evidence type="ECO:0000256" key="1">
    <source>
        <dbReference type="SAM" id="MobiDB-lite"/>
    </source>
</evidence>
<dbReference type="InterPro" id="IPR019248">
    <property type="entry name" value="Glucodextran_C"/>
</dbReference>
<keyword evidence="3" id="KW-0326">Glycosidase</keyword>
<dbReference type="Pfam" id="PF09985">
    <property type="entry name" value="Glucodextran_C"/>
    <property type="match status" value="3"/>
</dbReference>
<dbReference type="InterPro" id="IPR017853">
    <property type="entry name" value="GH"/>
</dbReference>
<keyword evidence="3" id="KW-0378">Hydrolase</keyword>
<proteinExistence type="predicted"/>
<accession>A0A897NUA7</accession>
<dbReference type="Pfam" id="PF00128">
    <property type="entry name" value="Alpha-amylase"/>
    <property type="match status" value="1"/>
</dbReference>
<dbReference type="GO" id="GO:0016798">
    <property type="term" value="F:hydrolase activity, acting on glycosyl bonds"/>
    <property type="evidence" value="ECO:0007669"/>
    <property type="project" value="UniProtKB-KW"/>
</dbReference>
<dbReference type="CDD" id="cd09626">
    <property type="entry name" value="DOMON_glucodextranase_like"/>
    <property type="match status" value="2"/>
</dbReference>
<name>A0A897NUA7_9EURY</name>
<dbReference type="PANTHER" id="PTHR10357">
    <property type="entry name" value="ALPHA-AMYLASE FAMILY MEMBER"/>
    <property type="match status" value="1"/>
</dbReference>
<dbReference type="SMART" id="SM00642">
    <property type="entry name" value="Aamy"/>
    <property type="match status" value="1"/>
</dbReference>
<dbReference type="Gene3D" id="2.60.40.1190">
    <property type="match status" value="3"/>
</dbReference>
<dbReference type="EMBL" id="CP064791">
    <property type="protein sequence ID" value="QSG15105.1"/>
    <property type="molecule type" value="Genomic_DNA"/>
</dbReference>
<sequence length="1620" mass="173775">MKRRQYLGGMATLGTFSAMPAVTEGAQSLVTTRSVGDSHHPGPPRVMHAGEKLVDPLTPDYRGDGAPDGRSVLAPRIPEPERDPDNYGPEAFTWRVVDTPDDSEVTGFYSNPGEYGYQSGVEEFDPDVPGTYTLELDAPDGTHQLTVRVFPEPADGSAGPPRVDPESDYEDGEFVIDANGTPAPDSATAPADLSVEFLVDDRDGLAADDLTVEDATATVPADAVEGTARVHVVAADDQPGIIGTVELDADAGETARPDTPPTWIHDSVMYTIFTRSFGSEAGEVDFQYLQDRVDYLADLGVDVVWLTPIVEATTHVEDDPAGGPHGYDTTNYFETADPLGSVEAYEAFVEACHEQDINVCFDLVINHTDIRHPFFADADENGTDSKYYEWFERLEDGTPNHYFGWTDLMNVNYQSVAMREHILAAVDFWTDIVDGFRCDIAYGVPHDFWKEVRQLIRAKDSDVFLLDEAIPYGPRFSEGEFDMHFDEVLAENVRSIGQGGVDAEQVLEATTERKRRGVPDWTVFLQYVETHDMRRYLDVAEKTAERAAAAATFTLPGVPMIYYGQERAIAEYSERRMEERGHFRSFMNWEEYDESHLAFYQSLIDARKEVPALQHDAALRGAYYDSDSEQVVAYGRDAGDQRVVVVLHFGEGTETVALRGPVSSTDLVSGSDLGVESDDDLTHVEVDSVAVLETPSLSGLGSHLAGTDDEVGDDHGPGGYTYPTGDGYADGAFDLTRIDVHETDGEYQLRFSIDGPIENFAEYDSGFSAQHVQVYVRDPTAPDGGEVAREGLDARLAEPYQYRIVADGEHGARVETPDGEVVAEGSVFASPSTGSIRIDIPDYAIPGDLTGLELAPLLLGYDPDAPGNVMGVGESAGEHQFGGRSDENAPQVIDMVTPEGITQAEALDSAEIPYVVLGDPFDGEAIARFEDETGDDHGPGSYTYPEEELSAGDLDVESVTVYDDGDRYRFAYRFADGLTNPWGGDYGFSAQHLQVYVRNPASDAPTATDGRAGTNVAFADPYHYRINVEGYDGHSVVENGAGEVVTDDVTVGAYQSMDTIAFSVPKSALGGGIDSAEIAPLVFGFDPDGPGRVRQVGATATETAFGGGTTGDDPAVIDMLLPEGESQDDVLESGDALPYLSLAGFSGTLLHSWDDGIGDDHGPGSYTYPESDDIPDDVYDITNVELYETSDRYRFVYYLNGPITNPWSGGDGFSLHNFQVYIRDPEGADLPATTEAREGVKATFRRPYHYRIAVDGYSVRNVVAGDGETITQDIEAQAYPDLGAVAFDVPSDAFERDLDDHHFVPLILGHDSYGTGAVRTVSEDGGKWKFGGAKEGAAENAPRVIDMITPGGVSQSEALSYSADEQAQLPYVPEIEGEPGQPIAVANADGPAFATTDVELDGSGSSDPEEQDLTYEWTQTTGPDVALSESTGAQPTFTAPDVDGETDLAFELSVSDPDGNEATDTVTVTIRPQSSNDAPIADAGEDRTVDPGETISLQAVDSEDPNGGSLTFQWAQTGGTPEVKLTGADSVGAAFTAPEVDGDTTLTFEVTVDDGQGKTATDAVDITVRGTGETATETGDGFGPGFGVVSGALGTAGGLAYAGKSLLDGESGVTDDSDEQ</sequence>
<keyword evidence="4" id="KW-1185">Reference proteome</keyword>
<feature type="region of interest" description="Disordered" evidence="1">
    <location>
        <begin position="60"/>
        <end position="89"/>
    </location>
</feature>